<sequence>MDHPKNDMNYTEYAIEWMKTHETPLPPDHQMALESIPSYLNKKLGERNFSTAQLFEAASTERSTGYKIMNGQLLPSRDSLLRVAFALGLDVNEVQYLLKVGRRARLTPRDSRDAAILHCIIKHTPLLEANLVLFEAGEEPL</sequence>
<accession>A0A644ZYA9</accession>
<dbReference type="SUPFAM" id="SSF47413">
    <property type="entry name" value="lambda repressor-like DNA-binding domains"/>
    <property type="match status" value="1"/>
</dbReference>
<proteinExistence type="predicted"/>
<reference evidence="1" key="1">
    <citation type="submission" date="2019-08" db="EMBL/GenBank/DDBJ databases">
        <authorList>
            <person name="Kucharzyk K."/>
            <person name="Murdoch R.W."/>
            <person name="Higgins S."/>
            <person name="Loffler F."/>
        </authorList>
    </citation>
    <scope>NUCLEOTIDE SEQUENCE</scope>
</reference>
<evidence type="ECO:0000313" key="1">
    <source>
        <dbReference type="EMBL" id="MPM45935.1"/>
    </source>
</evidence>
<dbReference type="EMBL" id="VSSQ01011077">
    <property type="protein sequence ID" value="MPM45935.1"/>
    <property type="molecule type" value="Genomic_DNA"/>
</dbReference>
<dbReference type="GO" id="GO:0003677">
    <property type="term" value="F:DNA binding"/>
    <property type="evidence" value="ECO:0007669"/>
    <property type="project" value="InterPro"/>
</dbReference>
<organism evidence="1">
    <name type="scientific">bioreactor metagenome</name>
    <dbReference type="NCBI Taxonomy" id="1076179"/>
    <lineage>
        <taxon>unclassified sequences</taxon>
        <taxon>metagenomes</taxon>
        <taxon>ecological metagenomes</taxon>
    </lineage>
</organism>
<protein>
    <submittedName>
        <fullName evidence="1">Uncharacterized protein</fullName>
    </submittedName>
</protein>
<comment type="caution">
    <text evidence="1">The sequence shown here is derived from an EMBL/GenBank/DDBJ whole genome shotgun (WGS) entry which is preliminary data.</text>
</comment>
<gene>
    <name evidence="1" type="ORF">SDC9_92627</name>
</gene>
<dbReference type="AlphaFoldDB" id="A0A644ZYA9"/>
<name>A0A644ZYA9_9ZZZZ</name>
<dbReference type="InterPro" id="IPR010982">
    <property type="entry name" value="Lambda_DNA-bd_dom_sf"/>
</dbReference>